<name>A0AAP0P2G5_9MAGN</name>
<accession>A0AAP0P2G5</accession>
<proteinExistence type="predicted"/>
<comment type="caution">
    <text evidence="1">The sequence shown here is derived from an EMBL/GenBank/DDBJ whole genome shotgun (WGS) entry which is preliminary data.</text>
</comment>
<dbReference type="AlphaFoldDB" id="A0AAP0P2G5"/>
<organism evidence="1 2">
    <name type="scientific">Stephania yunnanensis</name>
    <dbReference type="NCBI Taxonomy" id="152371"/>
    <lineage>
        <taxon>Eukaryota</taxon>
        <taxon>Viridiplantae</taxon>
        <taxon>Streptophyta</taxon>
        <taxon>Embryophyta</taxon>
        <taxon>Tracheophyta</taxon>
        <taxon>Spermatophyta</taxon>
        <taxon>Magnoliopsida</taxon>
        <taxon>Ranunculales</taxon>
        <taxon>Menispermaceae</taxon>
        <taxon>Menispermoideae</taxon>
        <taxon>Cissampelideae</taxon>
        <taxon>Stephania</taxon>
    </lineage>
</organism>
<evidence type="ECO:0000313" key="2">
    <source>
        <dbReference type="Proteomes" id="UP001420932"/>
    </source>
</evidence>
<protein>
    <submittedName>
        <fullName evidence="1">Uncharacterized protein</fullName>
    </submittedName>
</protein>
<dbReference type="EMBL" id="JBBNAF010000007">
    <property type="protein sequence ID" value="KAK9128722.1"/>
    <property type="molecule type" value="Genomic_DNA"/>
</dbReference>
<sequence>MTCDVGPAVRYVSLPMHGGRDNHRLVIRTIKLTVGGIINGRSRPTDPNPLLLNLKSRRDMTETFEYVSAPTFRDQYLDGVTIRCSQGSHACGTVDARGTAPDRDQEIESLDLLCFLNTRLRHSYKEIKRGRAGFDLLEELWIDWEPRNQLKRPRNNQIEIKRVRVGFDLLEELWINWSQEIKLKIKITSGGIIFSEHPFPP</sequence>
<gene>
    <name evidence="1" type="ORF">Syun_017519</name>
</gene>
<dbReference type="Proteomes" id="UP001420932">
    <property type="component" value="Unassembled WGS sequence"/>
</dbReference>
<evidence type="ECO:0000313" key="1">
    <source>
        <dbReference type="EMBL" id="KAK9128722.1"/>
    </source>
</evidence>
<keyword evidence="2" id="KW-1185">Reference proteome</keyword>
<reference evidence="1 2" key="1">
    <citation type="submission" date="2024-01" db="EMBL/GenBank/DDBJ databases">
        <title>Genome assemblies of Stephania.</title>
        <authorList>
            <person name="Yang L."/>
        </authorList>
    </citation>
    <scope>NUCLEOTIDE SEQUENCE [LARGE SCALE GENOMIC DNA]</scope>
    <source>
        <strain evidence="1">YNDBR</strain>
        <tissue evidence="1">Leaf</tissue>
    </source>
</reference>